<evidence type="ECO:0000313" key="9">
    <source>
        <dbReference type="Proteomes" id="UP000008743"/>
    </source>
</evidence>
<dbReference type="OrthoDB" id="2382073at2759"/>
<dbReference type="InterPro" id="IPR015424">
    <property type="entry name" value="PyrdxlP-dep_Trfase"/>
</dbReference>
<gene>
    <name evidence="8" type="ORF">CAOG_000401</name>
</gene>
<feature type="compositionally biased region" description="Polar residues" evidence="6">
    <location>
        <begin position="305"/>
        <end position="320"/>
    </location>
</feature>
<reference evidence="9" key="1">
    <citation type="submission" date="2011-02" db="EMBL/GenBank/DDBJ databases">
        <title>The Genome Sequence of Capsaspora owczarzaki ATCC 30864.</title>
        <authorList>
            <person name="Russ C."/>
            <person name="Cuomo C."/>
            <person name="Burger G."/>
            <person name="Gray M.W."/>
            <person name="Holland P.W.H."/>
            <person name="King N."/>
            <person name="Lang F.B.F."/>
            <person name="Roger A.J."/>
            <person name="Ruiz-Trillo I."/>
            <person name="Young S.K."/>
            <person name="Zeng Q."/>
            <person name="Gargeya S."/>
            <person name="Alvarado L."/>
            <person name="Berlin A."/>
            <person name="Chapman S.B."/>
            <person name="Chen Z."/>
            <person name="Freedman E."/>
            <person name="Gellesch M."/>
            <person name="Goldberg J."/>
            <person name="Griggs A."/>
            <person name="Gujja S."/>
            <person name="Heilman E."/>
            <person name="Heiman D."/>
            <person name="Howarth C."/>
            <person name="Mehta T."/>
            <person name="Neiman D."/>
            <person name="Pearson M."/>
            <person name="Roberts A."/>
            <person name="Saif S."/>
            <person name="Shea T."/>
            <person name="Shenoy N."/>
            <person name="Sisk P."/>
            <person name="Stolte C."/>
            <person name="Sykes S."/>
            <person name="White J."/>
            <person name="Yandava C."/>
            <person name="Haas B."/>
            <person name="Nusbaum C."/>
            <person name="Birren B."/>
        </authorList>
    </citation>
    <scope>NUCLEOTIDE SEQUENCE</scope>
    <source>
        <strain evidence="9">ATCC 30864</strain>
    </source>
</reference>
<dbReference type="InterPro" id="IPR015421">
    <property type="entry name" value="PyrdxlP-dep_Trfase_major"/>
</dbReference>
<keyword evidence="9" id="KW-1185">Reference proteome</keyword>
<feature type="region of interest" description="Disordered" evidence="6">
    <location>
        <begin position="27"/>
        <end position="46"/>
    </location>
</feature>
<protein>
    <submittedName>
        <fullName evidence="8">8-amino-7-oxononanoate synthase</fullName>
    </submittedName>
</protein>
<dbReference type="Gene3D" id="3.90.1150.10">
    <property type="entry name" value="Aspartate Aminotransferase, domain 1"/>
    <property type="match status" value="1"/>
</dbReference>
<evidence type="ECO:0000256" key="2">
    <source>
        <dbReference type="ARBA" id="ARBA00010008"/>
    </source>
</evidence>
<evidence type="ECO:0000256" key="1">
    <source>
        <dbReference type="ARBA" id="ARBA00001933"/>
    </source>
</evidence>
<dbReference type="GO" id="GO:0009102">
    <property type="term" value="P:biotin biosynthetic process"/>
    <property type="evidence" value="ECO:0007669"/>
    <property type="project" value="TreeGrafter"/>
</dbReference>
<dbReference type="InterPro" id="IPR004839">
    <property type="entry name" value="Aminotransferase_I/II_large"/>
</dbReference>
<dbReference type="GO" id="GO:0016740">
    <property type="term" value="F:transferase activity"/>
    <property type="evidence" value="ECO:0007669"/>
    <property type="project" value="UniProtKB-KW"/>
</dbReference>
<comment type="similarity">
    <text evidence="2">Belongs to the class-II pyridoxal-phosphate-dependent aminotransferase family. BioF subfamily.</text>
</comment>
<dbReference type="PhylomeDB" id="A0A0D2WH18"/>
<evidence type="ECO:0000256" key="3">
    <source>
        <dbReference type="ARBA" id="ARBA00022679"/>
    </source>
</evidence>
<keyword evidence="4 5" id="KW-0663">Pyridoxal phosphate</keyword>
<organism evidence="8 9">
    <name type="scientific">Capsaspora owczarzaki (strain ATCC 30864)</name>
    <dbReference type="NCBI Taxonomy" id="595528"/>
    <lineage>
        <taxon>Eukaryota</taxon>
        <taxon>Filasterea</taxon>
        <taxon>Capsaspora</taxon>
    </lineage>
</organism>
<dbReference type="Gene3D" id="3.40.640.10">
    <property type="entry name" value="Type I PLP-dependent aspartate aminotransferase-like (Major domain)"/>
    <property type="match status" value="1"/>
</dbReference>
<name>A0A0D2WH18_CAPO3</name>
<dbReference type="GO" id="GO:0030170">
    <property type="term" value="F:pyridoxal phosphate binding"/>
    <property type="evidence" value="ECO:0007669"/>
    <property type="project" value="InterPro"/>
</dbReference>
<evidence type="ECO:0000313" key="8">
    <source>
        <dbReference type="EMBL" id="KJE88820.1"/>
    </source>
</evidence>
<dbReference type="PANTHER" id="PTHR13693:SF77">
    <property type="entry name" value="8-AMINO-7-OXONONANOATE SYNTHASE"/>
    <property type="match status" value="1"/>
</dbReference>
<dbReference type="PANTHER" id="PTHR13693">
    <property type="entry name" value="CLASS II AMINOTRANSFERASE/8-AMINO-7-OXONONANOATE SYNTHASE"/>
    <property type="match status" value="1"/>
</dbReference>
<feature type="domain" description="Aminotransferase class I/classII large" evidence="7">
    <location>
        <begin position="161"/>
        <end position="548"/>
    </location>
</feature>
<dbReference type="PROSITE" id="PS00599">
    <property type="entry name" value="AA_TRANSFER_CLASS_2"/>
    <property type="match status" value="1"/>
</dbReference>
<feature type="region of interest" description="Disordered" evidence="6">
    <location>
        <begin position="64"/>
        <end position="112"/>
    </location>
</feature>
<dbReference type="Proteomes" id="UP000008743">
    <property type="component" value="Unassembled WGS sequence"/>
</dbReference>
<keyword evidence="3" id="KW-0808">Transferase</keyword>
<feature type="region of interest" description="Disordered" evidence="6">
    <location>
        <begin position="292"/>
        <end position="326"/>
    </location>
</feature>
<dbReference type="InterPro" id="IPR015422">
    <property type="entry name" value="PyrdxlP-dep_Trfase_small"/>
</dbReference>
<dbReference type="STRING" id="595528.A0A0D2WH18"/>
<proteinExistence type="inferred from homology"/>
<dbReference type="InterPro" id="IPR050087">
    <property type="entry name" value="AON_synthase_class-II"/>
</dbReference>
<dbReference type="EMBL" id="KE346360">
    <property type="protein sequence ID" value="KJE88820.1"/>
    <property type="molecule type" value="Genomic_DNA"/>
</dbReference>
<dbReference type="InterPro" id="IPR001917">
    <property type="entry name" value="Aminotrans_II_pyridoxalP_BS"/>
</dbReference>
<feature type="compositionally biased region" description="Low complexity" evidence="6">
    <location>
        <begin position="88"/>
        <end position="108"/>
    </location>
</feature>
<dbReference type="AlphaFoldDB" id="A0A0D2WH18"/>
<evidence type="ECO:0000259" key="7">
    <source>
        <dbReference type="Pfam" id="PF00155"/>
    </source>
</evidence>
<accession>A0A0D2WH18</accession>
<dbReference type="eggNOG" id="KOG1359">
    <property type="taxonomic scope" value="Eukaryota"/>
</dbReference>
<evidence type="ECO:0000256" key="4">
    <source>
        <dbReference type="ARBA" id="ARBA00022898"/>
    </source>
</evidence>
<dbReference type="SUPFAM" id="SSF53383">
    <property type="entry name" value="PLP-dependent transferases"/>
    <property type="match status" value="1"/>
</dbReference>
<evidence type="ECO:0000256" key="6">
    <source>
        <dbReference type="SAM" id="MobiDB-lite"/>
    </source>
</evidence>
<dbReference type="Pfam" id="PF00155">
    <property type="entry name" value="Aminotran_1_2"/>
    <property type="match status" value="1"/>
</dbReference>
<evidence type="ECO:0000256" key="5">
    <source>
        <dbReference type="RuleBase" id="RU003693"/>
    </source>
</evidence>
<comment type="cofactor">
    <cofactor evidence="1 5">
        <name>pyridoxal 5'-phosphate</name>
        <dbReference type="ChEBI" id="CHEBI:597326"/>
    </cofactor>
</comment>
<sequence>MQRCASQAAGRLSVLRSSLVCPCSISSLPSSSSSSSSSSLSFPSSSSVMTAPIQAASPMRMRSLSSVTAATPPIPSTSLPAHDANINSSTTSLPASASASASTSASASGGRNHSAALMLQPGAPLESKLLAALDARRAVQSCRTLTIATDDGTASGVPLADFSSNDYLGLARDQTLQARLLQPPTTSTMDEHALRDRAVGSTGSRLLTGNNGLYECVERLVRDFHGGAAGLIFNSGYDANLGIFGSLPQRGDVIFVDELIHASVHEGLKLSRGSKVTFRHNDLADLERKLEQAARQSAGLREPSTGGSNRSSGTAESSEGPTAPAAGRTRSFLIAVESVYSMDGDCAPLVELAQLAERWNAALIVDEAHGTGVMGDRGQGLVGALGVENRVFARVHTFGKALGAHGAIVISSPVVREYLVNYARSLVYTTSLPPHSLLSIAHAYRRLEEVGSERRAKVLDLIQHFRTRIQTCSNARIARALLPSDTPIQGLVVPGNAQVVALARHLRKRGMNALPIRSPTVPTGAERLRIIVHAHNTVQQIDGLVAAIEEYFASEDSSTDSPVVKAVPAPAVVSSL</sequence>
<dbReference type="InParanoid" id="A0A0D2WH18"/>